<reference evidence="2" key="1">
    <citation type="submission" date="2017-02" db="UniProtKB">
        <authorList>
            <consortium name="WormBaseParasite"/>
        </authorList>
    </citation>
    <scope>IDENTIFICATION</scope>
</reference>
<organism evidence="2">
    <name type="scientific">Hymenolepis diminuta</name>
    <name type="common">Rat tapeworm</name>
    <dbReference type="NCBI Taxonomy" id="6216"/>
    <lineage>
        <taxon>Eukaryota</taxon>
        <taxon>Metazoa</taxon>
        <taxon>Spiralia</taxon>
        <taxon>Lophotrochozoa</taxon>
        <taxon>Platyhelminthes</taxon>
        <taxon>Cestoda</taxon>
        <taxon>Eucestoda</taxon>
        <taxon>Cyclophyllidea</taxon>
        <taxon>Hymenolepididae</taxon>
        <taxon>Hymenolepis</taxon>
    </lineage>
</organism>
<dbReference type="AlphaFoldDB" id="A0A0R3SN27"/>
<name>A0A0R3SN27_HYMDI</name>
<accession>A0A0R3SN27</accession>
<feature type="compositionally biased region" description="Polar residues" evidence="1">
    <location>
        <begin position="93"/>
        <end position="104"/>
    </location>
</feature>
<feature type="region of interest" description="Disordered" evidence="1">
    <location>
        <begin position="42"/>
        <end position="129"/>
    </location>
</feature>
<protein>
    <submittedName>
        <fullName evidence="2">Pecanex-like protein</fullName>
    </submittedName>
</protein>
<evidence type="ECO:0000256" key="1">
    <source>
        <dbReference type="SAM" id="MobiDB-lite"/>
    </source>
</evidence>
<evidence type="ECO:0000313" key="2">
    <source>
        <dbReference type="WBParaSite" id="HDID_0000634201-mRNA-1"/>
    </source>
</evidence>
<dbReference type="WBParaSite" id="HDID_0000634201-mRNA-1">
    <property type="protein sequence ID" value="HDID_0000634201-mRNA-1"/>
    <property type="gene ID" value="HDID_0000634201"/>
</dbReference>
<proteinExistence type="predicted"/>
<sequence length="129" mass="13777">LNPLFLESVPVVSHQSIKGKALRSSQALVDSIRTGNEITFGLGVANPIERKPNEEVQEPAGKSTELEKRSPSQELSTSKIGDLTSPAHRRRSTISTSGTVQPQESDIHTVDASTSNLPATDKTMTGIEG</sequence>